<protein>
    <submittedName>
        <fullName evidence="8">Neurotransmitter-gated ion-channel ligand-binding domain-containing protein</fullName>
    </submittedName>
</protein>
<name>A0A915L6J1_ROMCU</name>
<dbReference type="InterPro" id="IPR038050">
    <property type="entry name" value="Neuro_actylchol_rec"/>
</dbReference>
<evidence type="ECO:0000256" key="4">
    <source>
        <dbReference type="ARBA" id="ARBA00023136"/>
    </source>
</evidence>
<sequence>MQAEKSHEFQYLYFYHVTNYVSKIKMPAATKSQTLVKRLMLKLFSVFVNHPAAGYFDQNRLETQIFANYNRKLRPSRKASDLTIINIAIHIRHIEAVDDLQQTVSFHGVLFMSWTDPFLTWDSRAFNNTNSATIQGWKIWQPDIALYNSATGSEISFSYWKYPVWITSHGNVAQWQDFSFTVTCKFDYYYFPNDKQECTAVMGSWMYDSSEIDWQWIEPWMVRLAWYGDEKLHSNGWQLLNASGSKAFWGPSGLTPNPPPPEINPRLIWPMMLVKLRLQRHRPYFYATEVLPLALLSALTLASFWIETESLTLLILLVNLLAQSILSWGLLSQLPPSAGSMPRMIIIYGMSFGLTSAALFLNIVLNCFKTSRWNIVPSGVHSFISGRASTLKPLTVAGLSFYDMSPLEEDEESIITTDENMSVTAAAALITSVVQREVLTQILGYYRLVQRYPTSLAHCTLMQD</sequence>
<dbReference type="CDD" id="cd18989">
    <property type="entry name" value="LGIC_ECD_cation"/>
    <property type="match status" value="1"/>
</dbReference>
<dbReference type="GO" id="GO:0016020">
    <property type="term" value="C:membrane"/>
    <property type="evidence" value="ECO:0007669"/>
    <property type="project" value="UniProtKB-SubCell"/>
</dbReference>
<dbReference type="SUPFAM" id="SSF90112">
    <property type="entry name" value="Neurotransmitter-gated ion-channel transmembrane pore"/>
    <property type="match status" value="1"/>
</dbReference>
<feature type="transmembrane region" description="Helical" evidence="5">
    <location>
        <begin position="312"/>
        <end position="332"/>
    </location>
</feature>
<dbReference type="SUPFAM" id="SSF63712">
    <property type="entry name" value="Nicotinic receptor ligand binding domain-like"/>
    <property type="match status" value="1"/>
</dbReference>
<evidence type="ECO:0000256" key="3">
    <source>
        <dbReference type="ARBA" id="ARBA00022989"/>
    </source>
</evidence>
<proteinExistence type="predicted"/>
<dbReference type="WBParaSite" id="nRc.2.0.1.t46138-RA">
    <property type="protein sequence ID" value="nRc.2.0.1.t46138-RA"/>
    <property type="gene ID" value="nRc.2.0.1.g46138"/>
</dbReference>
<dbReference type="OMA" id="TSWTDEY"/>
<reference evidence="8" key="1">
    <citation type="submission" date="2022-11" db="UniProtKB">
        <authorList>
            <consortium name="WormBaseParasite"/>
        </authorList>
    </citation>
    <scope>IDENTIFICATION</scope>
</reference>
<dbReference type="InterPro" id="IPR006201">
    <property type="entry name" value="Neur_channel"/>
</dbReference>
<dbReference type="Gene3D" id="1.20.58.390">
    <property type="entry name" value="Neurotransmitter-gated ion-channel transmembrane domain"/>
    <property type="match status" value="1"/>
</dbReference>
<evidence type="ECO:0000256" key="1">
    <source>
        <dbReference type="ARBA" id="ARBA00004141"/>
    </source>
</evidence>
<dbReference type="InterPro" id="IPR036734">
    <property type="entry name" value="Neur_chan_lig-bd_sf"/>
</dbReference>
<comment type="subcellular location">
    <subcellularLocation>
        <location evidence="1">Membrane</location>
        <topology evidence="1">Multi-pass membrane protein</topology>
    </subcellularLocation>
</comment>
<dbReference type="GO" id="GO:0005230">
    <property type="term" value="F:extracellular ligand-gated monoatomic ion channel activity"/>
    <property type="evidence" value="ECO:0007669"/>
    <property type="project" value="InterPro"/>
</dbReference>
<evidence type="ECO:0000313" key="7">
    <source>
        <dbReference type="Proteomes" id="UP000887565"/>
    </source>
</evidence>
<accession>A0A915L6J1</accession>
<feature type="transmembrane region" description="Helical" evidence="5">
    <location>
        <begin position="284"/>
        <end position="306"/>
    </location>
</feature>
<evidence type="ECO:0000256" key="2">
    <source>
        <dbReference type="ARBA" id="ARBA00022692"/>
    </source>
</evidence>
<keyword evidence="4 5" id="KW-0472">Membrane</keyword>
<evidence type="ECO:0000259" key="6">
    <source>
        <dbReference type="Pfam" id="PF02931"/>
    </source>
</evidence>
<dbReference type="AlphaFoldDB" id="A0A915L6J1"/>
<dbReference type="Pfam" id="PF02931">
    <property type="entry name" value="Neur_chan_LBD"/>
    <property type="match status" value="1"/>
</dbReference>
<dbReference type="PANTHER" id="PTHR18945">
    <property type="entry name" value="NEUROTRANSMITTER GATED ION CHANNEL"/>
    <property type="match status" value="1"/>
</dbReference>
<keyword evidence="7" id="KW-1185">Reference proteome</keyword>
<organism evidence="7 8">
    <name type="scientific">Romanomermis culicivorax</name>
    <name type="common">Nematode worm</name>
    <dbReference type="NCBI Taxonomy" id="13658"/>
    <lineage>
        <taxon>Eukaryota</taxon>
        <taxon>Metazoa</taxon>
        <taxon>Ecdysozoa</taxon>
        <taxon>Nematoda</taxon>
        <taxon>Enoplea</taxon>
        <taxon>Dorylaimia</taxon>
        <taxon>Mermithida</taxon>
        <taxon>Mermithoidea</taxon>
        <taxon>Mermithidae</taxon>
        <taxon>Romanomermis</taxon>
    </lineage>
</organism>
<keyword evidence="2 5" id="KW-0812">Transmembrane</keyword>
<keyword evidence="3 5" id="KW-1133">Transmembrane helix</keyword>
<dbReference type="Proteomes" id="UP000887565">
    <property type="component" value="Unplaced"/>
</dbReference>
<dbReference type="InterPro" id="IPR006202">
    <property type="entry name" value="Neur_chan_lig-bd"/>
</dbReference>
<evidence type="ECO:0000256" key="5">
    <source>
        <dbReference type="SAM" id="Phobius"/>
    </source>
</evidence>
<dbReference type="Gene3D" id="2.70.170.10">
    <property type="entry name" value="Neurotransmitter-gated ion-channel ligand-binding domain"/>
    <property type="match status" value="1"/>
</dbReference>
<dbReference type="GO" id="GO:0004888">
    <property type="term" value="F:transmembrane signaling receptor activity"/>
    <property type="evidence" value="ECO:0007669"/>
    <property type="project" value="InterPro"/>
</dbReference>
<feature type="domain" description="Neurotransmitter-gated ion-channel ligand-binding" evidence="6">
    <location>
        <begin position="59"/>
        <end position="218"/>
    </location>
</feature>
<dbReference type="InterPro" id="IPR036719">
    <property type="entry name" value="Neuro-gated_channel_TM_sf"/>
</dbReference>
<evidence type="ECO:0000313" key="8">
    <source>
        <dbReference type="WBParaSite" id="nRc.2.0.1.t46138-RA"/>
    </source>
</evidence>
<feature type="transmembrane region" description="Helical" evidence="5">
    <location>
        <begin position="344"/>
        <end position="365"/>
    </location>
</feature>